<evidence type="ECO:0000313" key="1">
    <source>
        <dbReference type="EMBL" id="JAH62432.1"/>
    </source>
</evidence>
<name>A0A0E9U9N4_ANGAN</name>
<reference evidence="1" key="2">
    <citation type="journal article" date="2015" name="Fish Shellfish Immunol.">
        <title>Early steps in the European eel (Anguilla anguilla)-Vibrio vulnificus interaction in the gills: Role of the RtxA13 toxin.</title>
        <authorList>
            <person name="Callol A."/>
            <person name="Pajuelo D."/>
            <person name="Ebbesson L."/>
            <person name="Teles M."/>
            <person name="MacKenzie S."/>
            <person name="Amaro C."/>
        </authorList>
    </citation>
    <scope>NUCLEOTIDE SEQUENCE</scope>
</reference>
<protein>
    <submittedName>
        <fullName evidence="1">Uncharacterized protein</fullName>
    </submittedName>
</protein>
<accession>A0A0E9U9N4</accession>
<dbReference type="AlphaFoldDB" id="A0A0E9U9N4"/>
<reference evidence="1" key="1">
    <citation type="submission" date="2014-11" db="EMBL/GenBank/DDBJ databases">
        <authorList>
            <person name="Amaro Gonzalez C."/>
        </authorList>
    </citation>
    <scope>NUCLEOTIDE SEQUENCE</scope>
</reference>
<organism evidence="1">
    <name type="scientific">Anguilla anguilla</name>
    <name type="common">European freshwater eel</name>
    <name type="synonym">Muraena anguilla</name>
    <dbReference type="NCBI Taxonomy" id="7936"/>
    <lineage>
        <taxon>Eukaryota</taxon>
        <taxon>Metazoa</taxon>
        <taxon>Chordata</taxon>
        <taxon>Craniata</taxon>
        <taxon>Vertebrata</taxon>
        <taxon>Euteleostomi</taxon>
        <taxon>Actinopterygii</taxon>
        <taxon>Neopterygii</taxon>
        <taxon>Teleostei</taxon>
        <taxon>Anguilliformes</taxon>
        <taxon>Anguillidae</taxon>
        <taxon>Anguilla</taxon>
    </lineage>
</organism>
<dbReference type="EMBL" id="GBXM01046145">
    <property type="protein sequence ID" value="JAH62432.1"/>
    <property type="molecule type" value="Transcribed_RNA"/>
</dbReference>
<sequence>MTLINSAQCGLRSDIGLMLPLYTQCTVISDQTCSMLSSYAQIIVVYGLTLV</sequence>
<proteinExistence type="predicted"/>